<dbReference type="AlphaFoldDB" id="A0A066VY72"/>
<sequence>MLSVDTEFEAPPGFHPALFEDDLDDSQQSMSYPHIELSSARSKGKSKQIWLVKVPQGLHPADLDGLSFPVASSSNSSSSVPLTFLAGPEKTAYEVRVASKDKDGSTEEGAEELAGARILLPHSAKGHGRMSFAPKEPSRFLTITLAPPAGAASSFPDTANEKANGSLTSLAAPPSASSSSKSKNSSTASATPAPFPTERAAQELQAQQTRRVAKREQPWELLTGDFKPSGSCSSTVQVDEAWRRTLAAPSPANVSRSAMGDGESEERVESSQPLPTRSSSNNALYGHAAGSKGMPDPSTLTMEKNQQEYKKEAPVTAADMEASSPGKKRKKSGADADAEADVEAPTLKKGKKVKKEKEKKESKR</sequence>
<dbReference type="Proteomes" id="UP000027361">
    <property type="component" value="Unassembled WGS sequence"/>
</dbReference>
<accession>A0A066VY72</accession>
<dbReference type="GeneID" id="25266512"/>
<comment type="caution">
    <text evidence="2">The sequence shown here is derived from an EMBL/GenBank/DDBJ whole genome shotgun (WGS) entry which is preliminary data.</text>
</comment>
<evidence type="ECO:0000313" key="3">
    <source>
        <dbReference type="Proteomes" id="UP000027361"/>
    </source>
</evidence>
<protein>
    <submittedName>
        <fullName evidence="2">Uncharacterized protein</fullName>
    </submittedName>
</protein>
<feature type="compositionally biased region" description="Polar residues" evidence="1">
    <location>
        <begin position="270"/>
        <end position="283"/>
    </location>
</feature>
<gene>
    <name evidence="2" type="ORF">K437DRAFT_274298</name>
</gene>
<feature type="region of interest" description="Disordered" evidence="1">
    <location>
        <begin position="150"/>
        <end position="364"/>
    </location>
</feature>
<dbReference type="RefSeq" id="XP_013243095.1">
    <property type="nucleotide sequence ID" value="XM_013387641.1"/>
</dbReference>
<dbReference type="OrthoDB" id="76224at2759"/>
<dbReference type="InParanoid" id="A0A066VY72"/>
<dbReference type="Gene3D" id="6.20.250.70">
    <property type="match status" value="1"/>
</dbReference>
<evidence type="ECO:0000256" key="1">
    <source>
        <dbReference type="SAM" id="MobiDB-lite"/>
    </source>
</evidence>
<feature type="compositionally biased region" description="Low complexity" evidence="1">
    <location>
        <begin position="166"/>
        <end position="192"/>
    </location>
</feature>
<dbReference type="EMBL" id="JMSN01000044">
    <property type="protein sequence ID" value="KDN45238.1"/>
    <property type="molecule type" value="Genomic_DNA"/>
</dbReference>
<name>A0A066VY72_TILAU</name>
<reference evidence="2 3" key="1">
    <citation type="submission" date="2014-05" db="EMBL/GenBank/DDBJ databases">
        <title>Draft genome sequence of a rare smut relative, Tilletiaria anomala UBC 951.</title>
        <authorList>
            <consortium name="DOE Joint Genome Institute"/>
            <person name="Toome M."/>
            <person name="Kuo A."/>
            <person name="Henrissat B."/>
            <person name="Lipzen A."/>
            <person name="Tritt A."/>
            <person name="Yoshinaga Y."/>
            <person name="Zane M."/>
            <person name="Barry K."/>
            <person name="Grigoriev I.V."/>
            <person name="Spatafora J.W."/>
            <person name="Aimea M.C."/>
        </authorList>
    </citation>
    <scope>NUCLEOTIDE SEQUENCE [LARGE SCALE GENOMIC DNA]</scope>
    <source>
        <strain evidence="2 3">UBC 951</strain>
    </source>
</reference>
<dbReference type="HOGENOM" id="CLU_761142_0_0_1"/>
<keyword evidence="3" id="KW-1185">Reference proteome</keyword>
<feature type="compositionally biased region" description="Basic and acidic residues" evidence="1">
    <location>
        <begin position="355"/>
        <end position="364"/>
    </location>
</feature>
<feature type="region of interest" description="Disordered" evidence="1">
    <location>
        <begin position="1"/>
        <end position="26"/>
    </location>
</feature>
<evidence type="ECO:0000313" key="2">
    <source>
        <dbReference type="EMBL" id="KDN45238.1"/>
    </source>
</evidence>
<organism evidence="2 3">
    <name type="scientific">Tilletiaria anomala (strain ATCC 24038 / CBS 436.72 / UBC 951)</name>
    <dbReference type="NCBI Taxonomy" id="1037660"/>
    <lineage>
        <taxon>Eukaryota</taxon>
        <taxon>Fungi</taxon>
        <taxon>Dikarya</taxon>
        <taxon>Basidiomycota</taxon>
        <taxon>Ustilaginomycotina</taxon>
        <taxon>Exobasidiomycetes</taxon>
        <taxon>Georgefischeriales</taxon>
        <taxon>Tilletiariaceae</taxon>
        <taxon>Tilletiaria</taxon>
    </lineage>
</organism>
<proteinExistence type="predicted"/>
<feature type="compositionally biased region" description="Polar residues" evidence="1">
    <location>
        <begin position="155"/>
        <end position="165"/>
    </location>
</feature>